<evidence type="ECO:0000256" key="1">
    <source>
        <dbReference type="SAM" id="SignalP"/>
    </source>
</evidence>
<feature type="chain" id="PRO_5038474489" evidence="1">
    <location>
        <begin position="26"/>
        <end position="206"/>
    </location>
</feature>
<dbReference type="AlphaFoldDB" id="A0A9D5DGL9"/>
<comment type="caution">
    <text evidence="2">The sequence shown here is derived from an EMBL/GenBank/DDBJ whole genome shotgun (WGS) entry which is preliminary data.</text>
</comment>
<sequence length="206" mass="22660">MEGRLRFCTAVCVIVGVLSGSLVGGANIPPTSMFVTQNMVNTNSNFCWEYSGSPMYLPVASASSTGWDTTLVIQFDLSKYAKTIRSSSKTSYLSLKTYCDSKHCFCSPRSLVLKFVKICDDLCSSNSYMAKDSTTIVSILERTNYVSNNMRTSPATTTIRTDYIFQYSGLSDIAEACSFKYFTVGIVNNGGCNAWIHVDSWNIDGI</sequence>
<dbReference type="EMBL" id="JAPCXC010000091">
    <property type="protein sequence ID" value="KAJ1605701.1"/>
    <property type="molecule type" value="Genomic_DNA"/>
</dbReference>
<proteinExistence type="predicted"/>
<reference evidence="2" key="1">
    <citation type="submission" date="2022-10" db="EMBL/GenBank/DDBJ databases">
        <title>Adaptive evolution leads to modifications in subtelomeric GC content in a zoonotic Cryptosporidium species.</title>
        <authorList>
            <person name="Li J."/>
            <person name="Feng Y."/>
            <person name="Xiao L."/>
        </authorList>
    </citation>
    <scope>NUCLEOTIDE SEQUENCE</scope>
    <source>
        <strain evidence="2">33844</strain>
    </source>
</reference>
<feature type="signal peptide" evidence="1">
    <location>
        <begin position="1"/>
        <end position="25"/>
    </location>
</feature>
<organism evidence="2">
    <name type="scientific">Cryptosporidium canis</name>
    <dbReference type="NCBI Taxonomy" id="195482"/>
    <lineage>
        <taxon>Eukaryota</taxon>
        <taxon>Sar</taxon>
        <taxon>Alveolata</taxon>
        <taxon>Apicomplexa</taxon>
        <taxon>Conoidasida</taxon>
        <taxon>Coccidia</taxon>
        <taxon>Eucoccidiorida</taxon>
        <taxon>Eimeriorina</taxon>
        <taxon>Cryptosporidiidae</taxon>
        <taxon>Cryptosporidium</taxon>
    </lineage>
</organism>
<name>A0A9D5DGL9_9CRYT</name>
<evidence type="ECO:0000313" key="2">
    <source>
        <dbReference type="EMBL" id="KAJ1605701.1"/>
    </source>
</evidence>
<accession>A0A9D5DGL9</accession>
<gene>
    <name evidence="2" type="ORF">OJ253_3041</name>
</gene>
<protein>
    <submittedName>
        <fullName evidence="2">Signal peptide-containing protein</fullName>
    </submittedName>
</protein>
<dbReference type="OrthoDB" id="342320at2759"/>
<dbReference type="Proteomes" id="UP001067231">
    <property type="component" value="Unassembled WGS sequence"/>
</dbReference>
<keyword evidence="1" id="KW-0732">Signal</keyword>